<dbReference type="Gene3D" id="1.10.10.10">
    <property type="entry name" value="Winged helix-like DNA-binding domain superfamily/Winged helix DNA-binding domain"/>
    <property type="match status" value="1"/>
</dbReference>
<feature type="domain" description="HTH iclR-type" evidence="4">
    <location>
        <begin position="7"/>
        <end position="66"/>
    </location>
</feature>
<evidence type="ECO:0000259" key="4">
    <source>
        <dbReference type="PROSITE" id="PS51077"/>
    </source>
</evidence>
<evidence type="ECO:0000256" key="2">
    <source>
        <dbReference type="ARBA" id="ARBA00023125"/>
    </source>
</evidence>
<protein>
    <submittedName>
        <fullName evidence="6">Unannotated protein</fullName>
    </submittedName>
</protein>
<proteinExistence type="predicted"/>
<evidence type="ECO:0000256" key="3">
    <source>
        <dbReference type="ARBA" id="ARBA00023163"/>
    </source>
</evidence>
<gene>
    <name evidence="6" type="ORF">UFOPK3401_00448</name>
</gene>
<dbReference type="PANTHER" id="PTHR30136:SF39">
    <property type="entry name" value="TRANSCRIPTIONAL REGULATORY PROTEIN"/>
    <property type="match status" value="1"/>
</dbReference>
<accession>A0A6J7D6H6</accession>
<keyword evidence="3" id="KW-0804">Transcription</keyword>
<dbReference type="EMBL" id="CAFBLM010000013">
    <property type="protein sequence ID" value="CAB4864595.1"/>
    <property type="molecule type" value="Genomic_DNA"/>
</dbReference>
<dbReference type="SUPFAM" id="SSF46785">
    <property type="entry name" value="Winged helix' DNA-binding domain"/>
    <property type="match status" value="1"/>
</dbReference>
<dbReference type="PROSITE" id="PS51078">
    <property type="entry name" value="ICLR_ED"/>
    <property type="match status" value="1"/>
</dbReference>
<dbReference type="Gene3D" id="3.30.450.40">
    <property type="match status" value="1"/>
</dbReference>
<dbReference type="SUPFAM" id="SSF55781">
    <property type="entry name" value="GAF domain-like"/>
    <property type="match status" value="1"/>
</dbReference>
<evidence type="ECO:0000313" key="6">
    <source>
        <dbReference type="EMBL" id="CAB4864595.1"/>
    </source>
</evidence>
<name>A0A6J7D6H6_9ZZZZ</name>
<reference evidence="6" key="1">
    <citation type="submission" date="2020-05" db="EMBL/GenBank/DDBJ databases">
        <authorList>
            <person name="Chiriac C."/>
            <person name="Salcher M."/>
            <person name="Ghai R."/>
            <person name="Kavagutti S V."/>
        </authorList>
    </citation>
    <scope>NUCLEOTIDE SEQUENCE</scope>
</reference>
<dbReference type="InterPro" id="IPR050707">
    <property type="entry name" value="HTH_MetabolicPath_Reg"/>
</dbReference>
<keyword evidence="2" id="KW-0238">DNA-binding</keyword>
<dbReference type="AlphaFoldDB" id="A0A6J7D6H6"/>
<feature type="domain" description="IclR-ED" evidence="5">
    <location>
        <begin position="67"/>
        <end position="236"/>
    </location>
</feature>
<dbReference type="InterPro" id="IPR005471">
    <property type="entry name" value="Tscrpt_reg_IclR_N"/>
</dbReference>
<dbReference type="InterPro" id="IPR014757">
    <property type="entry name" value="Tscrpt_reg_IclR_C"/>
</dbReference>
<evidence type="ECO:0000256" key="1">
    <source>
        <dbReference type="ARBA" id="ARBA00023015"/>
    </source>
</evidence>
<dbReference type="Pfam" id="PF09339">
    <property type="entry name" value="HTH_IclR"/>
    <property type="match status" value="1"/>
</dbReference>
<dbReference type="GO" id="GO:0003677">
    <property type="term" value="F:DNA binding"/>
    <property type="evidence" value="ECO:0007669"/>
    <property type="project" value="UniProtKB-KW"/>
</dbReference>
<organism evidence="6">
    <name type="scientific">freshwater metagenome</name>
    <dbReference type="NCBI Taxonomy" id="449393"/>
    <lineage>
        <taxon>unclassified sequences</taxon>
        <taxon>metagenomes</taxon>
        <taxon>ecological metagenomes</taxon>
    </lineage>
</organism>
<dbReference type="SMART" id="SM00346">
    <property type="entry name" value="HTH_ICLR"/>
    <property type="match status" value="1"/>
</dbReference>
<dbReference type="InterPro" id="IPR036388">
    <property type="entry name" value="WH-like_DNA-bd_sf"/>
</dbReference>
<keyword evidence="1" id="KW-0805">Transcription regulation</keyword>
<dbReference type="Pfam" id="PF01614">
    <property type="entry name" value="IclR_C"/>
    <property type="match status" value="1"/>
</dbReference>
<dbReference type="InterPro" id="IPR029016">
    <property type="entry name" value="GAF-like_dom_sf"/>
</dbReference>
<dbReference type="InterPro" id="IPR036390">
    <property type="entry name" value="WH_DNA-bd_sf"/>
</dbReference>
<evidence type="ECO:0000259" key="5">
    <source>
        <dbReference type="PROSITE" id="PS51078"/>
    </source>
</evidence>
<dbReference type="PANTHER" id="PTHR30136">
    <property type="entry name" value="HELIX-TURN-HELIX TRANSCRIPTIONAL REGULATOR, ICLR FAMILY"/>
    <property type="match status" value="1"/>
</dbReference>
<dbReference type="GO" id="GO:0003700">
    <property type="term" value="F:DNA-binding transcription factor activity"/>
    <property type="evidence" value="ECO:0007669"/>
    <property type="project" value="TreeGrafter"/>
</dbReference>
<sequence>MDNSSGVGVIDKAALVLAALEAGPQTLADLVTSTGISRPTAHRLATALEHHRLVSRDLQGRFVLGPRCLELANATGQDLLISVADPILRALADSTGESAQLYRKQGTQRICVAAAERASGLRDSVPIGAALAMNAGSAAQILMAWDDADSLQAGLAEAAFDARILSAVRRRGWAQSVGERESGVGSVSAPVRGPHGKVIAAVSISGPLERLTRAPGRLHASAVTRAAKQVTVLLAEHSQ</sequence>
<dbReference type="PROSITE" id="PS51077">
    <property type="entry name" value="HTH_ICLR"/>
    <property type="match status" value="1"/>
</dbReference>
<dbReference type="GO" id="GO:0045892">
    <property type="term" value="P:negative regulation of DNA-templated transcription"/>
    <property type="evidence" value="ECO:0007669"/>
    <property type="project" value="TreeGrafter"/>
</dbReference>